<dbReference type="EMBL" id="PYGJ01000004">
    <property type="protein sequence ID" value="PSL20215.1"/>
    <property type="molecule type" value="Genomic_DNA"/>
</dbReference>
<keyword evidence="2" id="KW-1185">Reference proteome</keyword>
<dbReference type="Proteomes" id="UP000240418">
    <property type="component" value="Unassembled WGS sequence"/>
</dbReference>
<reference evidence="1 2" key="1">
    <citation type="submission" date="2018-03" db="EMBL/GenBank/DDBJ databases">
        <title>Genomic Encyclopedia of Archaeal and Bacterial Type Strains, Phase II (KMG-II): from individual species to whole genera.</title>
        <authorList>
            <person name="Goeker M."/>
        </authorList>
    </citation>
    <scope>NUCLEOTIDE SEQUENCE [LARGE SCALE GENOMIC DNA]</scope>
    <source>
        <strain evidence="1 2">DSM 100673</strain>
    </source>
</reference>
<evidence type="ECO:0000313" key="2">
    <source>
        <dbReference type="Proteomes" id="UP000240418"/>
    </source>
</evidence>
<dbReference type="AlphaFoldDB" id="A0A2P8FER3"/>
<evidence type="ECO:0000313" key="1">
    <source>
        <dbReference type="EMBL" id="PSL20215.1"/>
    </source>
</evidence>
<name>A0A2P8FER3_9RHOB</name>
<proteinExistence type="predicted"/>
<accession>A0A2P8FER3</accession>
<gene>
    <name evidence="1" type="ORF">CLV88_104276</name>
</gene>
<protein>
    <submittedName>
        <fullName evidence="1">Uncharacterized protein</fullName>
    </submittedName>
</protein>
<sequence>MARLVAERKDAIPALGEAFRRYGYEGAKIGRIE</sequence>
<comment type="caution">
    <text evidence="1">The sequence shown here is derived from an EMBL/GenBank/DDBJ whole genome shotgun (WGS) entry which is preliminary data.</text>
</comment>
<organism evidence="1 2">
    <name type="scientific">Shimia abyssi</name>
    <dbReference type="NCBI Taxonomy" id="1662395"/>
    <lineage>
        <taxon>Bacteria</taxon>
        <taxon>Pseudomonadati</taxon>
        <taxon>Pseudomonadota</taxon>
        <taxon>Alphaproteobacteria</taxon>
        <taxon>Rhodobacterales</taxon>
        <taxon>Roseobacteraceae</taxon>
    </lineage>
</organism>